<dbReference type="AlphaFoldDB" id="A0A100VV47"/>
<dbReference type="RefSeq" id="WP_062827528.1">
    <property type="nucleotide sequence ID" value="NZ_BCSX01000007.1"/>
</dbReference>
<dbReference type="EMBL" id="BCSX01000007">
    <property type="protein sequence ID" value="GAS86456.1"/>
    <property type="molecule type" value="Genomic_DNA"/>
</dbReference>
<comment type="caution">
    <text evidence="1">The sequence shown here is derived from an EMBL/GenBank/DDBJ whole genome shotgun (WGS) entry which is preliminary data.</text>
</comment>
<dbReference type="OrthoDB" id="4373823at2"/>
<accession>A0A100VV47</accession>
<name>A0A100VV47_9MYCO</name>
<proteinExistence type="predicted"/>
<reference evidence="2" key="1">
    <citation type="journal article" date="2016" name="Genome Announc.">
        <title>Draft Genome Sequences of Five Rapidly Growing Mycobacterium Species, M. thermoresistibile, M. fortuitum subsp. acetamidolyticum, M. canariasense, M. brisbanense, and M. novocastrense.</title>
        <authorList>
            <person name="Katahira K."/>
            <person name="Ogura Y."/>
            <person name="Gotoh Y."/>
            <person name="Hayashi T."/>
        </authorList>
    </citation>
    <scope>NUCLEOTIDE SEQUENCE [LARGE SCALE GENOMIC DNA]</scope>
    <source>
        <strain evidence="2">JCM15654</strain>
    </source>
</reference>
<gene>
    <name evidence="1" type="ORF">RMCB_0552</name>
</gene>
<evidence type="ECO:0008006" key="3">
    <source>
        <dbReference type="Google" id="ProtNLM"/>
    </source>
</evidence>
<keyword evidence="2" id="KW-1185">Reference proteome</keyword>
<dbReference type="Gene3D" id="3.40.50.720">
    <property type="entry name" value="NAD(P)-binding Rossmann-like Domain"/>
    <property type="match status" value="1"/>
</dbReference>
<evidence type="ECO:0000313" key="2">
    <source>
        <dbReference type="Proteomes" id="UP000069620"/>
    </source>
</evidence>
<protein>
    <recommendedName>
        <fullName evidence="3">Glucose-6-phosphate dehydrogenase</fullName>
    </recommendedName>
</protein>
<organism evidence="1 2">
    <name type="scientific">Mycolicibacterium brisbanense</name>
    <dbReference type="NCBI Taxonomy" id="146020"/>
    <lineage>
        <taxon>Bacteria</taxon>
        <taxon>Bacillati</taxon>
        <taxon>Actinomycetota</taxon>
        <taxon>Actinomycetes</taxon>
        <taxon>Mycobacteriales</taxon>
        <taxon>Mycobacteriaceae</taxon>
        <taxon>Mycolicibacterium</taxon>
    </lineage>
</organism>
<sequence>MNDQPYDLFGDVFRRYFTRAVDVYPNVGRRLVHQLLASSDDVQDRVAEARHAALVWSRAESAGTGMTSECFVITQCGLMYGANFDDATHRLHYLATPAGLFDAFIDRVEDTPLQSGEVVAVDRRCSHDLEAAHPMDAALRRILDEFETLRVDVRVA</sequence>
<dbReference type="Proteomes" id="UP000069620">
    <property type="component" value="Unassembled WGS sequence"/>
</dbReference>
<evidence type="ECO:0000313" key="1">
    <source>
        <dbReference type="EMBL" id="GAS86456.1"/>
    </source>
</evidence>
<reference evidence="2" key="2">
    <citation type="submission" date="2016-02" db="EMBL/GenBank/DDBJ databases">
        <title>Draft genome sequence of five rapidly growing Mycobacterium species.</title>
        <authorList>
            <person name="Katahira K."/>
            <person name="Gotou Y."/>
            <person name="Iida K."/>
            <person name="Ogura Y."/>
            <person name="Hayashi T."/>
        </authorList>
    </citation>
    <scope>NUCLEOTIDE SEQUENCE [LARGE SCALE GENOMIC DNA]</scope>
    <source>
        <strain evidence="2">JCM15654</strain>
    </source>
</reference>
<dbReference type="STRING" id="146020.RMCB_0552"/>